<dbReference type="EMBL" id="DRZC01000076">
    <property type="protein sequence ID" value="HHQ80895.1"/>
    <property type="molecule type" value="Genomic_DNA"/>
</dbReference>
<dbReference type="InterPro" id="IPR046977">
    <property type="entry name" value="RsmC/RlmG"/>
</dbReference>
<keyword evidence="1 4" id="KW-0489">Methyltransferase</keyword>
<dbReference type="Pfam" id="PF05175">
    <property type="entry name" value="MTS"/>
    <property type="match status" value="1"/>
</dbReference>
<dbReference type="AlphaFoldDB" id="A0A7J3ZLD0"/>
<gene>
    <name evidence="4" type="ORF">ENM78_05550</name>
</gene>
<comment type="caution">
    <text evidence="4">The sequence shown here is derived from an EMBL/GenBank/DDBJ whole genome shotgun (WGS) entry which is preliminary data.</text>
</comment>
<dbReference type="Gene3D" id="3.40.50.150">
    <property type="entry name" value="Vaccinia Virus protein VP39"/>
    <property type="match status" value="1"/>
</dbReference>
<dbReference type="PANTHER" id="PTHR47816">
    <property type="entry name" value="RIBOSOMAL RNA SMALL SUBUNIT METHYLTRANSFERASE C"/>
    <property type="match status" value="1"/>
</dbReference>
<dbReference type="GO" id="GO:0008757">
    <property type="term" value="F:S-adenosylmethionine-dependent methyltransferase activity"/>
    <property type="evidence" value="ECO:0007669"/>
    <property type="project" value="InterPro"/>
</dbReference>
<protein>
    <submittedName>
        <fullName evidence="4">Class I SAM-dependent methyltransferase</fullName>
    </submittedName>
</protein>
<accession>A0A7J3ZLD0</accession>
<dbReference type="InterPro" id="IPR029063">
    <property type="entry name" value="SAM-dependent_MTases_sf"/>
</dbReference>
<reference evidence="4" key="1">
    <citation type="journal article" date="2020" name="mSystems">
        <title>Genome- and Community-Level Interaction Insights into Carbon Utilization and Element Cycling Functions of Hydrothermarchaeota in Hydrothermal Sediment.</title>
        <authorList>
            <person name="Zhou Z."/>
            <person name="Liu Y."/>
            <person name="Xu W."/>
            <person name="Pan J."/>
            <person name="Luo Z.H."/>
            <person name="Li M."/>
        </authorList>
    </citation>
    <scope>NUCLEOTIDE SEQUENCE [LARGE SCALE GENOMIC DNA]</scope>
    <source>
        <strain evidence="4">SpSt-1116</strain>
    </source>
</reference>
<dbReference type="InterPro" id="IPR007848">
    <property type="entry name" value="Small_mtfrase_dom"/>
</dbReference>
<feature type="domain" description="Methyltransferase small" evidence="3">
    <location>
        <begin position="25"/>
        <end position="190"/>
    </location>
</feature>
<keyword evidence="2 4" id="KW-0808">Transferase</keyword>
<proteinExistence type="predicted"/>
<dbReference type="GO" id="GO:0032259">
    <property type="term" value="P:methylation"/>
    <property type="evidence" value="ECO:0007669"/>
    <property type="project" value="UniProtKB-KW"/>
</dbReference>
<sequence>MNHYFKGKAFGTRSLLLETIGGVTLRLYSSEGVFSKDRVDLGTRLLLENLVIPPQGEVLDVGTGIGVIGIFVAKKNPKLRVFMSDVNPRALELAKQNAVANNVQDRVIVLKSDVYDAFSGKLFDAIYSNPPLSAGWSVVERIIVGAPLHLKSAGFLQAVFARGEERAISLGKEHFREVKVLKRKKGYSIILFEV</sequence>
<evidence type="ECO:0000259" key="3">
    <source>
        <dbReference type="Pfam" id="PF05175"/>
    </source>
</evidence>
<evidence type="ECO:0000313" key="4">
    <source>
        <dbReference type="EMBL" id="HHQ80895.1"/>
    </source>
</evidence>
<dbReference type="CDD" id="cd02440">
    <property type="entry name" value="AdoMet_MTases"/>
    <property type="match status" value="1"/>
</dbReference>
<organism evidence="4">
    <name type="scientific">Fervidicoccus fontis</name>
    <dbReference type="NCBI Taxonomy" id="683846"/>
    <lineage>
        <taxon>Archaea</taxon>
        <taxon>Thermoproteota</taxon>
        <taxon>Thermoprotei</taxon>
        <taxon>Fervidicoccales</taxon>
        <taxon>Fervidicoccaceae</taxon>
        <taxon>Fervidicoccus</taxon>
    </lineage>
</organism>
<name>A0A7J3ZLD0_9CREN</name>
<dbReference type="SUPFAM" id="SSF53335">
    <property type="entry name" value="S-adenosyl-L-methionine-dependent methyltransferases"/>
    <property type="match status" value="1"/>
</dbReference>
<dbReference type="PANTHER" id="PTHR47816:SF4">
    <property type="entry name" value="RIBOSOMAL RNA SMALL SUBUNIT METHYLTRANSFERASE C"/>
    <property type="match status" value="1"/>
</dbReference>
<evidence type="ECO:0000256" key="1">
    <source>
        <dbReference type="ARBA" id="ARBA00022603"/>
    </source>
</evidence>
<evidence type="ECO:0000256" key="2">
    <source>
        <dbReference type="ARBA" id="ARBA00022679"/>
    </source>
</evidence>